<gene>
    <name evidence="1" type="ORF">Ciccas_008622</name>
</gene>
<evidence type="ECO:0000313" key="1">
    <source>
        <dbReference type="EMBL" id="KAL3312782.1"/>
    </source>
</evidence>
<dbReference type="EMBL" id="JBJKFK010001551">
    <property type="protein sequence ID" value="KAL3312782.1"/>
    <property type="molecule type" value="Genomic_DNA"/>
</dbReference>
<organism evidence="1 2">
    <name type="scientific">Cichlidogyrus casuarinus</name>
    <dbReference type="NCBI Taxonomy" id="1844966"/>
    <lineage>
        <taxon>Eukaryota</taxon>
        <taxon>Metazoa</taxon>
        <taxon>Spiralia</taxon>
        <taxon>Lophotrochozoa</taxon>
        <taxon>Platyhelminthes</taxon>
        <taxon>Monogenea</taxon>
        <taxon>Monopisthocotylea</taxon>
        <taxon>Dactylogyridea</taxon>
        <taxon>Ancyrocephalidae</taxon>
        <taxon>Cichlidogyrus</taxon>
    </lineage>
</organism>
<dbReference type="Proteomes" id="UP001626550">
    <property type="component" value="Unassembled WGS sequence"/>
</dbReference>
<proteinExistence type="predicted"/>
<name>A0ABD2PZG9_9PLAT</name>
<accession>A0ABD2PZG9</accession>
<evidence type="ECO:0000313" key="2">
    <source>
        <dbReference type="Proteomes" id="UP001626550"/>
    </source>
</evidence>
<keyword evidence="2" id="KW-1185">Reference proteome</keyword>
<sequence length="75" mass="8647">CAREGQISNFCAYIDKGTCICSKEIKIQFAKPKSRVIVPPHLRDKFKCPSPQLQRKLMVLPNVHKSNKVNAWHDR</sequence>
<dbReference type="AlphaFoldDB" id="A0ABD2PZG9"/>
<protein>
    <submittedName>
        <fullName evidence="1">Uncharacterized protein</fullName>
    </submittedName>
</protein>
<feature type="non-terminal residue" evidence="1">
    <location>
        <position position="1"/>
    </location>
</feature>
<comment type="caution">
    <text evidence="1">The sequence shown here is derived from an EMBL/GenBank/DDBJ whole genome shotgun (WGS) entry which is preliminary data.</text>
</comment>
<reference evidence="1 2" key="1">
    <citation type="submission" date="2024-11" db="EMBL/GenBank/DDBJ databases">
        <title>Adaptive evolution of stress response genes in parasites aligns with host niche diversity.</title>
        <authorList>
            <person name="Hahn C."/>
            <person name="Resl P."/>
        </authorList>
    </citation>
    <scope>NUCLEOTIDE SEQUENCE [LARGE SCALE GENOMIC DNA]</scope>
    <source>
        <strain evidence="1">EGGRZ-B1_66</strain>
        <tissue evidence="1">Body</tissue>
    </source>
</reference>